<evidence type="ECO:0000313" key="7">
    <source>
        <dbReference type="EMBL" id="MEM0541105.1"/>
    </source>
</evidence>
<dbReference type="NCBIfam" id="TIGR04183">
    <property type="entry name" value="Por_Secre_tail"/>
    <property type="match status" value="1"/>
</dbReference>
<evidence type="ECO:0000256" key="4">
    <source>
        <dbReference type="SAM" id="SignalP"/>
    </source>
</evidence>
<evidence type="ECO:0000256" key="2">
    <source>
        <dbReference type="ARBA" id="ARBA00022729"/>
    </source>
</evidence>
<protein>
    <submittedName>
        <fullName evidence="7">T9SS type A sorting domain-containing protein</fullName>
    </submittedName>
</protein>
<reference evidence="7 8" key="1">
    <citation type="submission" date="2024-03" db="EMBL/GenBank/DDBJ databases">
        <title>Two novel species of the genus Flavobacterium exhibiting potentially degradation of complex polysaccharides.</title>
        <authorList>
            <person name="Lian X."/>
        </authorList>
    </citation>
    <scope>NUCLEOTIDE SEQUENCE [LARGE SCALE GENOMIC DNA]</scope>
    <source>
        <strain evidence="8">j3</strain>
    </source>
</reference>
<dbReference type="InterPro" id="IPR026444">
    <property type="entry name" value="Secre_tail"/>
</dbReference>
<evidence type="ECO:0000313" key="8">
    <source>
        <dbReference type="Proteomes" id="UP001460072"/>
    </source>
</evidence>
<dbReference type="EMBL" id="JBCGDO010000001">
    <property type="protein sequence ID" value="MEM0541105.1"/>
    <property type="molecule type" value="Genomic_DNA"/>
</dbReference>
<dbReference type="InterPro" id="IPR052574">
    <property type="entry name" value="CDIRP"/>
</dbReference>
<evidence type="ECO:0000259" key="5">
    <source>
        <dbReference type="Pfam" id="PF18962"/>
    </source>
</evidence>
<dbReference type="PANTHER" id="PTHR47566">
    <property type="match status" value="1"/>
</dbReference>
<dbReference type="Gene3D" id="3.80.10.10">
    <property type="entry name" value="Ribonuclease Inhibitor"/>
    <property type="match status" value="1"/>
</dbReference>
<gene>
    <name evidence="7" type="ORF">WFZ85_00600</name>
</gene>
<sequence>MKKLFYILLLITGLANAQVVNIPDANFKAKLIEQGVDINSDGQIQESEALAADGLNVSNSNISDLTGIEAFTNIQILECSGNQLTQLDVSGKTQLITLRCNNNQISNLNITNCTNLDSLDCSNNLIPFIDFTGTTDFVFFYCNNNLITDLIFTNVVYFNDMFAQSNLIVNLDLSRAIITSSSAEFSGNPIQTINLKNGFANNISNYFITSPLLDLQHICIDDNEFAAVNNYLTTYGLTGVVVNSYCSFKPGGDFNTITGTLLFDVNTNGCDVNDGGSSNVRINITDGIQSSATFSNINGIYNFYTQVGNHELSLATENPTWFNVSPATASVAFVNNNNNTTTQNFCITPVGIHDDVEVVIVPTIPARPSFDATYKIVYKNKGNTVAAMNSGISLTFNDDLMDYLSSTQTVVAQNTGFLAFNVASLLPFESRSFEIVFTINAPTDQIPVNINDVLPFSAIINVSNNDENITDNSFTLNQIVVGSYDPNDITCLEGDIVSPSEIGNYLHYNIRFENTGTAAAENIVVKTEINPDEFNINTLQLLNASHAVDARIRGNTIEFIFQGIFLETGGHGNVLLKVKTKPSLQTGDLVKNKANIYFDYNFPILTNDAETVFQALNNPDFETDNSVKICPNPSNAVVNVKSNFNIKSIQLYDTQGRILQTNIIEENTTSLDITSKAKGIYFLKVITDRGIKVEKLLKE</sequence>
<proteinExistence type="predicted"/>
<accession>A0ABU9N0G6</accession>
<dbReference type="InterPro" id="IPR032675">
    <property type="entry name" value="LRR_dom_sf"/>
</dbReference>
<keyword evidence="2 4" id="KW-0732">Signal</keyword>
<evidence type="ECO:0000256" key="3">
    <source>
        <dbReference type="ARBA" id="ARBA00022737"/>
    </source>
</evidence>
<dbReference type="Pfam" id="PF24595">
    <property type="entry name" value="DUF7619"/>
    <property type="match status" value="1"/>
</dbReference>
<feature type="domain" description="DUF7619" evidence="6">
    <location>
        <begin position="485"/>
        <end position="611"/>
    </location>
</feature>
<name>A0ABU9N0G6_9FLAO</name>
<evidence type="ECO:0000256" key="1">
    <source>
        <dbReference type="ARBA" id="ARBA00022614"/>
    </source>
</evidence>
<organism evidence="7 8">
    <name type="scientific">Flavobacterium aureirubrum</name>
    <dbReference type="NCBI Taxonomy" id="3133147"/>
    <lineage>
        <taxon>Bacteria</taxon>
        <taxon>Pseudomonadati</taxon>
        <taxon>Bacteroidota</taxon>
        <taxon>Flavobacteriia</taxon>
        <taxon>Flavobacteriales</taxon>
        <taxon>Flavobacteriaceae</taxon>
        <taxon>Flavobacterium</taxon>
    </lineage>
</organism>
<feature type="domain" description="Secretion system C-terminal sorting" evidence="5">
    <location>
        <begin position="630"/>
        <end position="696"/>
    </location>
</feature>
<feature type="signal peptide" evidence="4">
    <location>
        <begin position="1"/>
        <end position="17"/>
    </location>
</feature>
<dbReference type="PANTHER" id="PTHR47566:SF1">
    <property type="entry name" value="PROTEIN NUD1"/>
    <property type="match status" value="1"/>
</dbReference>
<dbReference type="RefSeq" id="WP_342694346.1">
    <property type="nucleotide sequence ID" value="NZ_JBCGDO010000001.1"/>
</dbReference>
<keyword evidence="8" id="KW-1185">Reference proteome</keyword>
<keyword evidence="3" id="KW-0677">Repeat</keyword>
<dbReference type="SUPFAM" id="SSF52058">
    <property type="entry name" value="L domain-like"/>
    <property type="match status" value="1"/>
</dbReference>
<evidence type="ECO:0000259" key="6">
    <source>
        <dbReference type="Pfam" id="PF24595"/>
    </source>
</evidence>
<dbReference type="Pfam" id="PF18962">
    <property type="entry name" value="Por_Secre_tail"/>
    <property type="match status" value="1"/>
</dbReference>
<dbReference type="InterPro" id="IPR055353">
    <property type="entry name" value="DUF7619"/>
</dbReference>
<feature type="chain" id="PRO_5046946240" evidence="4">
    <location>
        <begin position="18"/>
        <end position="699"/>
    </location>
</feature>
<keyword evidence="1" id="KW-0433">Leucine-rich repeat</keyword>
<dbReference type="Proteomes" id="UP001460072">
    <property type="component" value="Unassembled WGS sequence"/>
</dbReference>
<comment type="caution">
    <text evidence="7">The sequence shown here is derived from an EMBL/GenBank/DDBJ whole genome shotgun (WGS) entry which is preliminary data.</text>
</comment>